<dbReference type="EMBL" id="CANTUO010000006">
    <property type="protein sequence ID" value="CAI5760397.1"/>
    <property type="molecule type" value="Genomic_DNA"/>
</dbReference>
<feature type="domain" description="Telomere length regulation protein conserved" evidence="3">
    <location>
        <begin position="419"/>
        <end position="533"/>
    </location>
</feature>
<organism evidence="4 5">
    <name type="scientific">Candida verbasci</name>
    <dbReference type="NCBI Taxonomy" id="1227364"/>
    <lineage>
        <taxon>Eukaryota</taxon>
        <taxon>Fungi</taxon>
        <taxon>Dikarya</taxon>
        <taxon>Ascomycota</taxon>
        <taxon>Saccharomycotina</taxon>
        <taxon>Pichiomycetes</taxon>
        <taxon>Debaryomycetaceae</taxon>
        <taxon>Candida/Lodderomyces clade</taxon>
        <taxon>Candida</taxon>
    </lineage>
</organism>
<dbReference type="AlphaFoldDB" id="A0A9W4U1S3"/>
<dbReference type="InterPro" id="IPR038528">
    <property type="entry name" value="TEL2_C_sf"/>
</dbReference>
<dbReference type="Proteomes" id="UP001152885">
    <property type="component" value="Unassembled WGS sequence"/>
</dbReference>
<dbReference type="OrthoDB" id="10258062at2759"/>
<accession>A0A9W4U1S3</accession>
<name>A0A9W4U1S3_9ASCO</name>
<dbReference type="PANTHER" id="PTHR15830">
    <property type="entry name" value="TELOMERE LENGTH REGULATION PROTEIN TEL2 FAMILY MEMBER"/>
    <property type="match status" value="1"/>
</dbReference>
<dbReference type="Pfam" id="PF10193">
    <property type="entry name" value="Telomere_reg-2"/>
    <property type="match status" value="1"/>
</dbReference>
<comment type="caution">
    <text evidence="4">The sequence shown here is derived from an EMBL/GenBank/DDBJ whole genome shotgun (WGS) entry which is preliminary data.</text>
</comment>
<evidence type="ECO:0000313" key="5">
    <source>
        <dbReference type="Proteomes" id="UP001152885"/>
    </source>
</evidence>
<gene>
    <name evidence="4" type="ORF">CANVERA_P4907</name>
</gene>
<dbReference type="GO" id="GO:0051879">
    <property type="term" value="F:Hsp90 protein binding"/>
    <property type="evidence" value="ECO:0007669"/>
    <property type="project" value="TreeGrafter"/>
</dbReference>
<dbReference type="GO" id="GO:0005829">
    <property type="term" value="C:cytosol"/>
    <property type="evidence" value="ECO:0007669"/>
    <property type="project" value="TreeGrafter"/>
</dbReference>
<keyword evidence="2" id="KW-0472">Membrane</keyword>
<evidence type="ECO:0000259" key="3">
    <source>
        <dbReference type="Pfam" id="PF10193"/>
    </source>
</evidence>
<dbReference type="PANTHER" id="PTHR15830:SF10">
    <property type="entry name" value="TELOMERE LENGTH REGULATION PROTEIN TEL2 HOMOLOG"/>
    <property type="match status" value="1"/>
</dbReference>
<keyword evidence="5" id="KW-1185">Reference proteome</keyword>
<protein>
    <recommendedName>
        <fullName evidence="3">Telomere length regulation protein conserved domain-containing protein</fullName>
    </recommendedName>
</protein>
<keyword evidence="2" id="KW-0812">Transmembrane</keyword>
<reference evidence="4" key="1">
    <citation type="submission" date="2022-12" db="EMBL/GenBank/DDBJ databases">
        <authorList>
            <person name="Brejova B."/>
        </authorList>
    </citation>
    <scope>NUCLEOTIDE SEQUENCE</scope>
</reference>
<proteinExistence type="inferred from homology"/>
<dbReference type="InterPro" id="IPR051970">
    <property type="entry name" value="TEL2_Regulation"/>
</dbReference>
<dbReference type="Gene3D" id="1.25.40.720">
    <property type="entry name" value="Telomere length regulation protein 2, C-terminal domain"/>
    <property type="match status" value="2"/>
</dbReference>
<dbReference type="GO" id="GO:0051083">
    <property type="term" value="P:'de novo' cotranslational protein folding"/>
    <property type="evidence" value="ECO:0007669"/>
    <property type="project" value="TreeGrafter"/>
</dbReference>
<evidence type="ECO:0000256" key="1">
    <source>
        <dbReference type="ARBA" id="ARBA00006133"/>
    </source>
</evidence>
<dbReference type="InterPro" id="IPR019337">
    <property type="entry name" value="Telomere_length_regulation_dom"/>
</dbReference>
<comment type="similarity">
    <text evidence="1">Belongs to the TEL2 family.</text>
</comment>
<feature type="transmembrane region" description="Helical" evidence="2">
    <location>
        <begin position="209"/>
        <end position="229"/>
    </location>
</feature>
<evidence type="ECO:0000313" key="4">
    <source>
        <dbReference type="EMBL" id="CAI5760397.1"/>
    </source>
</evidence>
<keyword evidence="2" id="KW-1133">Transmembrane helix</keyword>
<dbReference type="GO" id="GO:0042162">
    <property type="term" value="F:telomeric DNA binding"/>
    <property type="evidence" value="ECO:0007669"/>
    <property type="project" value="TreeGrafter"/>
</dbReference>
<sequence>MNKDIEILKNKPSIDELNDILQRNYKNPSFVYINTLLDYNVIDFYPNLEIFIRSFQSLIGLGNLLNKLKLKSKLKSNLNEHIDVYLKLIELVINNDLLSNLLRDANDIQIREIEKLLFKGRLLSIINEVSIDYQIDNNHLLSTSNYIQYLIEQIKVNNRFDFLFSLFKFSNDATIQIFKSIFNKNDWIKFIDQFNKLKKFEKKDMLKKLFIYLGLIIITHSNIVLYYNILEPFQDYLDEIIIEHIILIKNDNLSVLTAMLIKNKEKLIQYLFSKWADENIIKSEPISIQESRTYILTKLIYYAKDTPYIQNVSRDSIFINSISSRLGSFSNNIKDLAIILADYICEINKTEKIFKIDKDRYAKYFEAPPQPTVILNPWENLTNEITEVRVEQQIEQQRISKGKDLNLLVDEPTTKVANPIYIRDLLEYLTIDNSNKHAFEIIKIALEKGPLLLLKKSSQGTEVEFYSEDLLTCIIGMDNSFNIENFESLKLKFMIAIIISNYKVTKFLFTLLADADYSISQRMLILSATSLSARELRGIKDEIISNSFTDFPTKKLPDKLHNLYLELQNDLMESKSIEAQDRLIPQGKLLRMSQKLKKRETIDRPKIKNFFEIIGTFFYFPLINVFYSNSRIRSMGHYQSLFLAHYLKTLSLLLHCAYPSSNQLTDMIKEYLILVIQIIKNIKIEEVQVIESIITGILLILDISDNVLNFNFNFNEELIFITNWLLSIYELIIDDKVKSLTAGLLIRLTELQKKYETSSNGLLFN</sequence>
<evidence type="ECO:0000256" key="2">
    <source>
        <dbReference type="SAM" id="Phobius"/>
    </source>
</evidence>